<evidence type="ECO:0000256" key="3">
    <source>
        <dbReference type="ARBA" id="ARBA00022490"/>
    </source>
</evidence>
<evidence type="ECO:0000313" key="13">
    <source>
        <dbReference type="EMBL" id="EAX91702.1"/>
    </source>
</evidence>
<dbReference type="AlphaFoldDB" id="A2FTR3"/>
<evidence type="ECO:0000313" key="14">
    <source>
        <dbReference type="Proteomes" id="UP000001542"/>
    </source>
</evidence>
<evidence type="ECO:0000256" key="10">
    <source>
        <dbReference type="ARBA" id="ARBA00072736"/>
    </source>
</evidence>
<dbReference type="VEuPathDB" id="TrichDB:TVAGG3_0165400"/>
<evidence type="ECO:0000256" key="7">
    <source>
        <dbReference type="ARBA" id="ARBA00022842"/>
    </source>
</evidence>
<keyword evidence="5" id="KW-0547">Nucleotide-binding</keyword>
<dbReference type="Pfam" id="PF16897">
    <property type="entry name" value="MMR_HSR1_Xtn"/>
    <property type="match status" value="1"/>
</dbReference>
<dbReference type="PROSITE" id="PS00905">
    <property type="entry name" value="GTP1_OBG"/>
    <property type="match status" value="1"/>
</dbReference>
<dbReference type="InterPro" id="IPR031167">
    <property type="entry name" value="G_OBG"/>
</dbReference>
<evidence type="ECO:0000256" key="5">
    <source>
        <dbReference type="ARBA" id="ARBA00022741"/>
    </source>
</evidence>
<dbReference type="GO" id="GO:0003924">
    <property type="term" value="F:GTPase activity"/>
    <property type="evidence" value="ECO:0007669"/>
    <property type="project" value="InterPro"/>
</dbReference>
<evidence type="ECO:0000259" key="12">
    <source>
        <dbReference type="PROSITE" id="PS51710"/>
    </source>
</evidence>
<dbReference type="PANTHER" id="PTHR43127">
    <property type="entry name" value="DEVELOPMENTALLY-REGULATED GTP-BINDING PROTEIN 2"/>
    <property type="match status" value="1"/>
</dbReference>
<evidence type="ECO:0000256" key="11">
    <source>
        <dbReference type="ARBA" id="ARBA00080795"/>
    </source>
</evidence>
<dbReference type="EMBL" id="DS114016">
    <property type="protein sequence ID" value="EAX91702.1"/>
    <property type="molecule type" value="Genomic_DNA"/>
</dbReference>
<dbReference type="NCBIfam" id="TIGR00231">
    <property type="entry name" value="small_GTP"/>
    <property type="match status" value="1"/>
</dbReference>
<evidence type="ECO:0000256" key="4">
    <source>
        <dbReference type="ARBA" id="ARBA00022723"/>
    </source>
</evidence>
<dbReference type="InterPro" id="IPR005225">
    <property type="entry name" value="Small_GTP-bd"/>
</dbReference>
<sequence>MSETKKIQEKIDAIELELSRTQINKATMHHICLLKARLARMKRDILEAATRKAGGPGQGWEVKRSGDARIGLFGFPSVGKSTLLNALTGQSSKVAAYEFTTLTPVPGILNINGAKIQILDLPGILEGAADGYGRGKQVISIARTCSLILMVLDGMKSLDLVKILEKELAGYGIKLNKQPPKIRVDIRDRNGYAITSSVEQPYITTELVEEIMKTQYRIQHAVVHFDQVATIDDLIDVLEGNRVYIKCIYVINKCDQLWPEYTAALALRDHTMCVSAFSGYNLKELVEAIWKDLNLIRVFTQPKGCEPDPDPLVLSSDRNTIEDFCNKIHTSIVERFKLAWVSGKSVKHSPGQVGLRHELMDGDTVTLVLSG</sequence>
<dbReference type="InterPro" id="IPR012675">
    <property type="entry name" value="Beta-grasp_dom_sf"/>
</dbReference>
<dbReference type="GO" id="GO:0046872">
    <property type="term" value="F:metal ion binding"/>
    <property type="evidence" value="ECO:0007669"/>
    <property type="project" value="UniProtKB-KW"/>
</dbReference>
<dbReference type="FunCoup" id="A2FTR3">
    <property type="interactions" value="1114"/>
</dbReference>
<keyword evidence="3" id="KW-0963">Cytoplasm</keyword>
<evidence type="ECO:0000256" key="8">
    <source>
        <dbReference type="ARBA" id="ARBA00023134"/>
    </source>
</evidence>
<dbReference type="InterPro" id="IPR045001">
    <property type="entry name" value="DRG"/>
</dbReference>
<dbReference type="SUPFAM" id="SSF52540">
    <property type="entry name" value="P-loop containing nucleoside triphosphate hydrolases"/>
    <property type="match status" value="1"/>
</dbReference>
<evidence type="ECO:0000256" key="6">
    <source>
        <dbReference type="ARBA" id="ARBA00022801"/>
    </source>
</evidence>
<dbReference type="OrthoDB" id="603at2759"/>
<dbReference type="InterPro" id="IPR012676">
    <property type="entry name" value="TGS-like"/>
</dbReference>
<dbReference type="eggNOG" id="KOG1487">
    <property type="taxonomic scope" value="Eukaryota"/>
</dbReference>
<keyword evidence="8" id="KW-0342">GTP-binding</keyword>
<dbReference type="InParanoid" id="A2FTR3"/>
<dbReference type="Gene3D" id="3.10.20.30">
    <property type="match status" value="1"/>
</dbReference>
<dbReference type="Pfam" id="PF02824">
    <property type="entry name" value="TGS"/>
    <property type="match status" value="1"/>
</dbReference>
<gene>
    <name evidence="13" type="ORF">TVAG_327110</name>
</gene>
<dbReference type="GO" id="GO:0008092">
    <property type="term" value="F:cytoskeletal protein binding"/>
    <property type="evidence" value="ECO:0007669"/>
    <property type="project" value="UniProtKB-ARBA"/>
</dbReference>
<dbReference type="InterPro" id="IPR006074">
    <property type="entry name" value="GTP1-OBG_CS"/>
</dbReference>
<dbReference type="KEGG" id="tva:4749404"/>
<keyword evidence="9" id="KW-0539">Nucleus</keyword>
<proteinExistence type="predicted"/>
<dbReference type="OMA" id="SAKHPGQ"/>
<dbReference type="PRINTS" id="PR00326">
    <property type="entry name" value="GTP1OBG"/>
</dbReference>
<dbReference type="STRING" id="5722.A2FTR3"/>
<protein>
    <recommendedName>
        <fullName evidence="10">Developmentally-regulated GTP-binding protein 1</fullName>
    </recommendedName>
    <alternativeName>
        <fullName evidence="11">Translation factor GTPase DRG1</fullName>
    </alternativeName>
</protein>
<keyword evidence="4" id="KW-0479">Metal-binding</keyword>
<keyword evidence="7" id="KW-0460">Magnesium</keyword>
<comment type="subcellular location">
    <subcellularLocation>
        <location evidence="2">Cytoplasm</location>
    </subcellularLocation>
    <subcellularLocation>
        <location evidence="1">Nucleus</location>
    </subcellularLocation>
</comment>
<dbReference type="RefSeq" id="XP_001304632.1">
    <property type="nucleotide sequence ID" value="XM_001304631.1"/>
</dbReference>
<dbReference type="InterPro" id="IPR004095">
    <property type="entry name" value="TGS"/>
</dbReference>
<dbReference type="GO" id="GO:0002181">
    <property type="term" value="P:cytoplasmic translation"/>
    <property type="evidence" value="ECO:0000318"/>
    <property type="project" value="GO_Central"/>
</dbReference>
<keyword evidence="6" id="KW-0378">Hydrolase</keyword>
<dbReference type="GO" id="GO:0005737">
    <property type="term" value="C:cytoplasm"/>
    <property type="evidence" value="ECO:0000318"/>
    <property type="project" value="GO_Central"/>
</dbReference>
<dbReference type="InterPro" id="IPR006073">
    <property type="entry name" value="GTP-bd"/>
</dbReference>
<accession>A2FTR3</accession>
<dbReference type="Pfam" id="PF01926">
    <property type="entry name" value="MMR_HSR1"/>
    <property type="match status" value="1"/>
</dbReference>
<dbReference type="FunFam" id="3.40.50.300:FF:002634">
    <property type="entry name" value="Small GTP-binding protein"/>
    <property type="match status" value="1"/>
</dbReference>
<dbReference type="InterPro" id="IPR031662">
    <property type="entry name" value="GTP-binding_2"/>
</dbReference>
<dbReference type="SMR" id="A2FTR3"/>
<feature type="domain" description="OBG-type G" evidence="12">
    <location>
        <begin position="68"/>
        <end position="294"/>
    </location>
</feature>
<keyword evidence="14" id="KW-1185">Reference proteome</keyword>
<dbReference type="FunFam" id="3.10.20.30:FF:000003">
    <property type="entry name" value="Developmentally-regulated GTP-binding protein 1"/>
    <property type="match status" value="1"/>
</dbReference>
<dbReference type="GO" id="GO:0005525">
    <property type="term" value="F:GTP binding"/>
    <property type="evidence" value="ECO:0000318"/>
    <property type="project" value="GO_Central"/>
</dbReference>
<dbReference type="Gene3D" id="6.10.140.1070">
    <property type="match status" value="2"/>
</dbReference>
<evidence type="ECO:0000256" key="9">
    <source>
        <dbReference type="ARBA" id="ARBA00023242"/>
    </source>
</evidence>
<name>A2FTR3_TRIV3</name>
<dbReference type="PROSITE" id="PS51710">
    <property type="entry name" value="G_OBG"/>
    <property type="match status" value="1"/>
</dbReference>
<evidence type="ECO:0000256" key="1">
    <source>
        <dbReference type="ARBA" id="ARBA00004123"/>
    </source>
</evidence>
<dbReference type="GO" id="GO:0005634">
    <property type="term" value="C:nucleus"/>
    <property type="evidence" value="ECO:0007669"/>
    <property type="project" value="UniProtKB-SubCell"/>
</dbReference>
<evidence type="ECO:0000256" key="2">
    <source>
        <dbReference type="ARBA" id="ARBA00004496"/>
    </source>
</evidence>
<reference evidence="13" key="1">
    <citation type="submission" date="2006-10" db="EMBL/GenBank/DDBJ databases">
        <authorList>
            <person name="Amadeo P."/>
            <person name="Zhao Q."/>
            <person name="Wortman J."/>
            <person name="Fraser-Liggett C."/>
            <person name="Carlton J."/>
        </authorList>
    </citation>
    <scope>NUCLEOTIDE SEQUENCE</scope>
    <source>
        <strain evidence="13">G3</strain>
    </source>
</reference>
<reference evidence="13" key="2">
    <citation type="journal article" date="2007" name="Science">
        <title>Draft genome sequence of the sexually transmitted pathogen Trichomonas vaginalis.</title>
        <authorList>
            <person name="Carlton J.M."/>
            <person name="Hirt R.P."/>
            <person name="Silva J.C."/>
            <person name="Delcher A.L."/>
            <person name="Schatz M."/>
            <person name="Zhao Q."/>
            <person name="Wortman J.R."/>
            <person name="Bidwell S.L."/>
            <person name="Alsmark U.C.M."/>
            <person name="Besteiro S."/>
            <person name="Sicheritz-Ponten T."/>
            <person name="Noel C.J."/>
            <person name="Dacks J.B."/>
            <person name="Foster P.G."/>
            <person name="Simillion C."/>
            <person name="Van de Peer Y."/>
            <person name="Miranda-Saavedra D."/>
            <person name="Barton G.J."/>
            <person name="Westrop G.D."/>
            <person name="Mueller S."/>
            <person name="Dessi D."/>
            <person name="Fiori P.L."/>
            <person name="Ren Q."/>
            <person name="Paulsen I."/>
            <person name="Zhang H."/>
            <person name="Bastida-Corcuera F.D."/>
            <person name="Simoes-Barbosa A."/>
            <person name="Brown M.T."/>
            <person name="Hayes R.D."/>
            <person name="Mukherjee M."/>
            <person name="Okumura C.Y."/>
            <person name="Schneider R."/>
            <person name="Smith A.J."/>
            <person name="Vanacova S."/>
            <person name="Villalvazo M."/>
            <person name="Haas B.J."/>
            <person name="Pertea M."/>
            <person name="Feldblyum T.V."/>
            <person name="Utterback T.R."/>
            <person name="Shu C.L."/>
            <person name="Osoegawa K."/>
            <person name="de Jong P.J."/>
            <person name="Hrdy I."/>
            <person name="Horvathova L."/>
            <person name="Zubacova Z."/>
            <person name="Dolezal P."/>
            <person name="Malik S.B."/>
            <person name="Logsdon J.M. Jr."/>
            <person name="Henze K."/>
            <person name="Gupta A."/>
            <person name="Wang C.C."/>
            <person name="Dunne R.L."/>
            <person name="Upcroft J.A."/>
            <person name="Upcroft P."/>
            <person name="White O."/>
            <person name="Salzberg S.L."/>
            <person name="Tang P."/>
            <person name="Chiu C.-H."/>
            <person name="Lee Y.-S."/>
            <person name="Embley T.M."/>
            <person name="Coombs G.H."/>
            <person name="Mottram J.C."/>
            <person name="Tachezy J."/>
            <person name="Fraser-Liggett C.M."/>
            <person name="Johnson P.J."/>
        </authorList>
    </citation>
    <scope>NUCLEOTIDE SEQUENCE [LARGE SCALE GENOMIC DNA]</scope>
    <source>
        <strain evidence="13">G3</strain>
    </source>
</reference>
<dbReference type="VEuPathDB" id="TrichDB:TVAG_327110"/>
<dbReference type="GO" id="GO:0031116">
    <property type="term" value="P:positive regulation of microtubule polymerization"/>
    <property type="evidence" value="ECO:0007669"/>
    <property type="project" value="UniProtKB-ARBA"/>
</dbReference>
<dbReference type="SUPFAM" id="SSF81271">
    <property type="entry name" value="TGS-like"/>
    <property type="match status" value="1"/>
</dbReference>
<dbReference type="InterPro" id="IPR027417">
    <property type="entry name" value="P-loop_NTPase"/>
</dbReference>
<organism evidence="13 14">
    <name type="scientific">Trichomonas vaginalis (strain ATCC PRA-98 / G3)</name>
    <dbReference type="NCBI Taxonomy" id="412133"/>
    <lineage>
        <taxon>Eukaryota</taxon>
        <taxon>Metamonada</taxon>
        <taxon>Parabasalia</taxon>
        <taxon>Trichomonadida</taxon>
        <taxon>Trichomonadidae</taxon>
        <taxon>Trichomonas</taxon>
    </lineage>
</organism>
<dbReference type="Proteomes" id="UP000001542">
    <property type="component" value="Unassembled WGS sequence"/>
</dbReference>
<dbReference type="CDD" id="cd01896">
    <property type="entry name" value="DRG"/>
    <property type="match status" value="1"/>
</dbReference>